<feature type="non-terminal residue" evidence="2">
    <location>
        <position position="1"/>
    </location>
</feature>
<dbReference type="GO" id="GO:0005634">
    <property type="term" value="C:nucleus"/>
    <property type="evidence" value="ECO:0007669"/>
    <property type="project" value="TreeGrafter"/>
</dbReference>
<evidence type="ECO:0000313" key="2">
    <source>
        <dbReference type="EMBL" id="CAG5136638.1"/>
    </source>
</evidence>
<dbReference type="InterPro" id="IPR036282">
    <property type="entry name" value="Glutathione-S-Trfase_C_sf"/>
</dbReference>
<protein>
    <recommendedName>
        <fullName evidence="1">GST C-terminal domain-containing protein</fullName>
    </recommendedName>
</protein>
<dbReference type="AlphaFoldDB" id="A0A8S4A8S4"/>
<dbReference type="InterPro" id="IPR050802">
    <property type="entry name" value="EF-GSTs"/>
</dbReference>
<sequence length="198" mass="22088">MKLYTDLGNFQTLKVLLAARLSGHSIQLVEVKKGDIVVPYFTKSKLPVLELEDGKYLFSANTAAKYFYLKTNKVTDEDAENILLDWEFTQLLPTVVTYLLGVSGHEKKTNILADQLANLLLEVDGKLSKTTFLLGHQMTASDVCIFSTIYPLLGLKLQDLIQNLANMKRWTADILALETVSTAIKDLCGDKGAEIFRV</sequence>
<comment type="caution">
    <text evidence="2">The sequence shown here is derived from an EMBL/GenBank/DDBJ whole genome shotgun (WGS) entry which is preliminary data.</text>
</comment>
<evidence type="ECO:0000313" key="3">
    <source>
        <dbReference type="Proteomes" id="UP000678393"/>
    </source>
</evidence>
<dbReference type="GO" id="GO:0006414">
    <property type="term" value="P:translational elongation"/>
    <property type="evidence" value="ECO:0007669"/>
    <property type="project" value="TreeGrafter"/>
</dbReference>
<dbReference type="PANTHER" id="PTHR43986:SF1">
    <property type="entry name" value="ELONGATION FACTOR 1-GAMMA"/>
    <property type="match status" value="1"/>
</dbReference>
<dbReference type="Gene3D" id="3.40.30.10">
    <property type="entry name" value="Glutaredoxin"/>
    <property type="match status" value="1"/>
</dbReference>
<reference evidence="2" key="1">
    <citation type="submission" date="2021-04" db="EMBL/GenBank/DDBJ databases">
        <authorList>
            <consortium name="Molecular Ecology Group"/>
        </authorList>
    </citation>
    <scope>NUCLEOTIDE SEQUENCE</scope>
</reference>
<dbReference type="SUPFAM" id="SSF47616">
    <property type="entry name" value="GST C-terminal domain-like"/>
    <property type="match status" value="1"/>
</dbReference>
<proteinExistence type="predicted"/>
<dbReference type="Gene3D" id="1.20.1050.10">
    <property type="match status" value="1"/>
</dbReference>
<name>A0A8S4A8S4_9EUPU</name>
<dbReference type="PROSITE" id="PS50405">
    <property type="entry name" value="GST_CTER"/>
    <property type="match status" value="1"/>
</dbReference>
<evidence type="ECO:0000259" key="1">
    <source>
        <dbReference type="PROSITE" id="PS50405"/>
    </source>
</evidence>
<feature type="domain" description="GST C-terminal" evidence="1">
    <location>
        <begin position="73"/>
        <end position="198"/>
    </location>
</feature>
<accession>A0A8S4A8S4</accession>
<dbReference type="Proteomes" id="UP000678393">
    <property type="component" value="Unassembled WGS sequence"/>
</dbReference>
<organism evidence="2 3">
    <name type="scientific">Candidula unifasciata</name>
    <dbReference type="NCBI Taxonomy" id="100452"/>
    <lineage>
        <taxon>Eukaryota</taxon>
        <taxon>Metazoa</taxon>
        <taxon>Spiralia</taxon>
        <taxon>Lophotrochozoa</taxon>
        <taxon>Mollusca</taxon>
        <taxon>Gastropoda</taxon>
        <taxon>Heterobranchia</taxon>
        <taxon>Euthyneura</taxon>
        <taxon>Panpulmonata</taxon>
        <taxon>Eupulmonata</taxon>
        <taxon>Stylommatophora</taxon>
        <taxon>Helicina</taxon>
        <taxon>Helicoidea</taxon>
        <taxon>Geomitridae</taxon>
        <taxon>Candidula</taxon>
    </lineage>
</organism>
<dbReference type="EMBL" id="CAJHNH020008550">
    <property type="protein sequence ID" value="CAG5136638.1"/>
    <property type="molecule type" value="Genomic_DNA"/>
</dbReference>
<dbReference type="OrthoDB" id="5844513at2759"/>
<keyword evidence="3" id="KW-1185">Reference proteome</keyword>
<gene>
    <name evidence="2" type="ORF">CUNI_LOCUS22196</name>
</gene>
<dbReference type="Pfam" id="PF18485">
    <property type="entry name" value="GST_N_5"/>
    <property type="match status" value="1"/>
</dbReference>
<dbReference type="InterPro" id="IPR041598">
    <property type="entry name" value="MARS_N"/>
</dbReference>
<dbReference type="InterPro" id="IPR010987">
    <property type="entry name" value="Glutathione-S-Trfase_C-like"/>
</dbReference>
<dbReference type="PANTHER" id="PTHR43986">
    <property type="entry name" value="ELONGATION FACTOR 1-GAMMA"/>
    <property type="match status" value="1"/>
</dbReference>
<dbReference type="GO" id="GO:0005737">
    <property type="term" value="C:cytoplasm"/>
    <property type="evidence" value="ECO:0007669"/>
    <property type="project" value="TreeGrafter"/>
</dbReference>